<reference evidence="1" key="1">
    <citation type="submission" date="2018-10" db="EMBL/GenBank/DDBJ databases">
        <title>Effector identification in a new, highly contiguous assembly of the strawberry crown rot pathogen Phytophthora cactorum.</title>
        <authorList>
            <person name="Armitage A.D."/>
            <person name="Nellist C.F."/>
            <person name="Bates H."/>
            <person name="Vickerstaff R.J."/>
            <person name="Harrison R.J."/>
        </authorList>
    </citation>
    <scope>NUCLEOTIDE SEQUENCE</scope>
    <source>
        <strain evidence="1">4040</strain>
    </source>
</reference>
<name>A0A8T1DYW8_9STRA</name>
<sequence>MEAAYANKKVALDSEVGASWAVLRAEGHVQRMCRMHCPGSQGVDEAVIQLAERVAEYEQGCGEADRVAKSVNTFYLKGGVQRSPATS</sequence>
<gene>
    <name evidence="1" type="ORF">PC117_g8162</name>
</gene>
<organism evidence="1 2">
    <name type="scientific">Phytophthora cactorum</name>
    <dbReference type="NCBI Taxonomy" id="29920"/>
    <lineage>
        <taxon>Eukaryota</taxon>
        <taxon>Sar</taxon>
        <taxon>Stramenopiles</taxon>
        <taxon>Oomycota</taxon>
        <taxon>Peronosporomycetes</taxon>
        <taxon>Peronosporales</taxon>
        <taxon>Peronosporaceae</taxon>
        <taxon>Phytophthora</taxon>
    </lineage>
</organism>
<proteinExistence type="predicted"/>
<accession>A0A8T1DYW8</accession>
<dbReference type="AlphaFoldDB" id="A0A8T1DYW8"/>
<evidence type="ECO:0000313" key="2">
    <source>
        <dbReference type="Proteomes" id="UP000736787"/>
    </source>
</evidence>
<dbReference type="Proteomes" id="UP000736787">
    <property type="component" value="Unassembled WGS sequence"/>
</dbReference>
<dbReference type="EMBL" id="RCMK01000173">
    <property type="protein sequence ID" value="KAG2945817.1"/>
    <property type="molecule type" value="Genomic_DNA"/>
</dbReference>
<evidence type="ECO:0000313" key="1">
    <source>
        <dbReference type="EMBL" id="KAG2945817.1"/>
    </source>
</evidence>
<comment type="caution">
    <text evidence="1">The sequence shown here is derived from an EMBL/GenBank/DDBJ whole genome shotgun (WGS) entry which is preliminary data.</text>
</comment>
<protein>
    <submittedName>
        <fullName evidence="1">Uncharacterized protein</fullName>
    </submittedName>
</protein>